<organism evidence="2 3">
    <name type="scientific">Trichonephila clavipes</name>
    <name type="common">Golden silk orbweaver</name>
    <name type="synonym">Nephila clavipes</name>
    <dbReference type="NCBI Taxonomy" id="2585209"/>
    <lineage>
        <taxon>Eukaryota</taxon>
        <taxon>Metazoa</taxon>
        <taxon>Ecdysozoa</taxon>
        <taxon>Arthropoda</taxon>
        <taxon>Chelicerata</taxon>
        <taxon>Arachnida</taxon>
        <taxon>Araneae</taxon>
        <taxon>Araneomorphae</taxon>
        <taxon>Entelegynae</taxon>
        <taxon>Araneoidea</taxon>
        <taxon>Nephilidae</taxon>
        <taxon>Trichonephila</taxon>
    </lineage>
</organism>
<keyword evidence="3" id="KW-1185">Reference proteome</keyword>
<evidence type="ECO:0000256" key="1">
    <source>
        <dbReference type="SAM" id="MobiDB-lite"/>
    </source>
</evidence>
<evidence type="ECO:0000313" key="3">
    <source>
        <dbReference type="Proteomes" id="UP000887159"/>
    </source>
</evidence>
<name>A0A8X6W6K9_TRICX</name>
<dbReference type="Proteomes" id="UP000887159">
    <property type="component" value="Unassembled WGS sequence"/>
</dbReference>
<gene>
    <name evidence="2" type="ORF">TNCV_4720751</name>
</gene>
<dbReference type="AlphaFoldDB" id="A0A8X6W6K9"/>
<evidence type="ECO:0000313" key="2">
    <source>
        <dbReference type="EMBL" id="GFY28947.1"/>
    </source>
</evidence>
<comment type="caution">
    <text evidence="2">The sequence shown here is derived from an EMBL/GenBank/DDBJ whole genome shotgun (WGS) entry which is preliminary data.</text>
</comment>
<dbReference type="EMBL" id="BMAU01021387">
    <property type="protein sequence ID" value="GFY28947.1"/>
    <property type="molecule type" value="Genomic_DNA"/>
</dbReference>
<sequence>MYASSSSVNPTPQTHADTQKDIPLRGDITLAPKEIYFIRSRRLCGGSKSTKHGQLLEVLSNFEEGYSCKVMRGSRYSDNVERRGWSNRIIEEIGSLIEDIGLS</sequence>
<reference evidence="2" key="1">
    <citation type="submission" date="2020-08" db="EMBL/GenBank/DDBJ databases">
        <title>Multicomponent nature underlies the extraordinary mechanical properties of spider dragline silk.</title>
        <authorList>
            <person name="Kono N."/>
            <person name="Nakamura H."/>
            <person name="Mori M."/>
            <person name="Yoshida Y."/>
            <person name="Ohtoshi R."/>
            <person name="Malay A.D."/>
            <person name="Moran D.A.P."/>
            <person name="Tomita M."/>
            <person name="Numata K."/>
            <person name="Arakawa K."/>
        </authorList>
    </citation>
    <scope>NUCLEOTIDE SEQUENCE</scope>
</reference>
<proteinExistence type="predicted"/>
<feature type="region of interest" description="Disordered" evidence="1">
    <location>
        <begin position="1"/>
        <end position="23"/>
    </location>
</feature>
<protein>
    <submittedName>
        <fullName evidence="2">Uncharacterized protein</fullName>
    </submittedName>
</protein>
<accession>A0A8X6W6K9</accession>
<feature type="compositionally biased region" description="Polar residues" evidence="1">
    <location>
        <begin position="1"/>
        <end position="16"/>
    </location>
</feature>